<dbReference type="InterPro" id="IPR003660">
    <property type="entry name" value="HAMP_dom"/>
</dbReference>
<evidence type="ECO:0000256" key="6">
    <source>
        <dbReference type="ARBA" id="ARBA00022777"/>
    </source>
</evidence>
<dbReference type="SMART" id="SM00304">
    <property type="entry name" value="HAMP"/>
    <property type="match status" value="2"/>
</dbReference>
<sequence>MSAFFGRWLGNIRLTAAIAGLAIGSITIAILAVSIGVLVSLSGSAKEDADSEMASATRITAAILQVNLPSLEIIADASGNVAELQMRSMPRFRSHAVIDTIAAVTGQNAAIYVHNTEVSPDFVVGTTSLLLPDGERKLDAPIGAGTPLFDALLAGTPVRGEAVIEGTRYFTLHQPIRMADGTVIGALLVAVDRGPIEAVLGKTLSMLGMVGAIAFVLIGGMALLFSRVLTRPIPKLSAVMSSIATGALDSAVPYTGRRNEIGAMARAVEVFRGNMIKVAELGAETDRHLVQATDHAGQLAAIAMSQVVAEFSLSGELLTANANFLKLTGYRLDEVEGQPNALFLFDADPTAPDYQRFWQELAAGAFKSGEYRRRARDGREIWIQSTFNPIIGLDGKAYKIVQFATDVTARRLAVAAIGEGLAQLADGDLTASIDTPFPPEFEGLRQALNGAVARFAAVVGQIKQTSHALKVATGEILAGANDLSERTTRQATTIEETAAAMAQLADTVAQNASLARQASLDAEAVTRSAEDGGAVMARANDAMERISGSSARISNIIGMIDDIAFQTNLLALNASVEAARAGDAGKGFAVVAVEVRRLAQSAAGASAEVKVLIEQSANEVKTGSGLVADAAGRLADMLARARTNTGLMKTIAEENGEQVAAIDEVSTAVRALDEMTQHNAALVEQTNAAIEQTEAQASELDRIVDVFTLADAVVRQADGRRAA</sequence>
<gene>
    <name evidence="15" type="ORF">SAMN02745223_04061</name>
</gene>
<evidence type="ECO:0000256" key="1">
    <source>
        <dbReference type="ARBA" id="ARBA00004370"/>
    </source>
</evidence>
<accession>A0A1M5G360</accession>
<keyword evidence="11" id="KW-1133">Transmembrane helix</keyword>
<keyword evidence="8" id="KW-0902">Two-component regulatory system</keyword>
<dbReference type="GO" id="GO:0004888">
    <property type="term" value="F:transmembrane signaling receptor activity"/>
    <property type="evidence" value="ECO:0007669"/>
    <property type="project" value="InterPro"/>
</dbReference>
<keyword evidence="6" id="KW-0418">Kinase</keyword>
<dbReference type="SUPFAM" id="SSF158472">
    <property type="entry name" value="HAMP domain-like"/>
    <property type="match status" value="1"/>
</dbReference>
<dbReference type="Pfam" id="PF08447">
    <property type="entry name" value="PAS_3"/>
    <property type="match status" value="1"/>
</dbReference>
<dbReference type="PROSITE" id="PS50885">
    <property type="entry name" value="HAMP"/>
    <property type="match status" value="2"/>
</dbReference>
<evidence type="ECO:0000259" key="12">
    <source>
        <dbReference type="PROSITE" id="PS50111"/>
    </source>
</evidence>
<dbReference type="Pfam" id="PF00015">
    <property type="entry name" value="MCPsignal"/>
    <property type="match status" value="1"/>
</dbReference>
<dbReference type="GO" id="GO:0016020">
    <property type="term" value="C:membrane"/>
    <property type="evidence" value="ECO:0007669"/>
    <property type="project" value="UniProtKB-SubCell"/>
</dbReference>
<evidence type="ECO:0000259" key="14">
    <source>
        <dbReference type="PROSITE" id="PS50885"/>
    </source>
</evidence>
<keyword evidence="10" id="KW-0807">Transducer</keyword>
<dbReference type="InterPro" id="IPR001610">
    <property type="entry name" value="PAC"/>
</dbReference>
<dbReference type="Gene3D" id="3.30.450.20">
    <property type="entry name" value="PAS domain"/>
    <property type="match status" value="1"/>
</dbReference>
<dbReference type="InterPro" id="IPR033462">
    <property type="entry name" value="Cache_3-Cache_2"/>
</dbReference>
<dbReference type="PRINTS" id="PR00260">
    <property type="entry name" value="CHEMTRNSDUCR"/>
</dbReference>
<dbReference type="Gene3D" id="1.10.287.950">
    <property type="entry name" value="Methyl-accepting chemotaxis protein"/>
    <property type="match status" value="1"/>
</dbReference>
<dbReference type="InterPro" id="IPR000014">
    <property type="entry name" value="PAS"/>
</dbReference>
<feature type="domain" description="HAMP" evidence="14">
    <location>
        <begin position="227"/>
        <end position="280"/>
    </location>
</feature>
<keyword evidence="11" id="KW-0472">Membrane</keyword>
<dbReference type="SMART" id="SM00283">
    <property type="entry name" value="MA"/>
    <property type="match status" value="1"/>
</dbReference>
<proteinExistence type="inferred from homology"/>
<dbReference type="Proteomes" id="UP000184533">
    <property type="component" value="Unassembled WGS sequence"/>
</dbReference>
<dbReference type="GO" id="GO:0006935">
    <property type="term" value="P:chemotaxis"/>
    <property type="evidence" value="ECO:0007669"/>
    <property type="project" value="UniProtKB-KW"/>
</dbReference>
<dbReference type="CDD" id="cd06225">
    <property type="entry name" value="HAMP"/>
    <property type="match status" value="1"/>
</dbReference>
<feature type="transmembrane region" description="Helical" evidence="11">
    <location>
        <begin position="203"/>
        <end position="225"/>
    </location>
</feature>
<reference evidence="15 16" key="1">
    <citation type="submission" date="2016-11" db="EMBL/GenBank/DDBJ databases">
        <authorList>
            <person name="Jaros S."/>
            <person name="Januszkiewicz K."/>
            <person name="Wedrychowicz H."/>
        </authorList>
    </citation>
    <scope>NUCLEOTIDE SEQUENCE [LARGE SCALE GENOMIC DNA]</scope>
    <source>
        <strain evidence="15 16">DSM 17137</strain>
    </source>
</reference>
<organism evidence="15 16">
    <name type="scientific">Devosia limi DSM 17137</name>
    <dbReference type="NCBI Taxonomy" id="1121477"/>
    <lineage>
        <taxon>Bacteria</taxon>
        <taxon>Pseudomonadati</taxon>
        <taxon>Pseudomonadota</taxon>
        <taxon>Alphaproteobacteria</taxon>
        <taxon>Hyphomicrobiales</taxon>
        <taxon>Devosiaceae</taxon>
        <taxon>Devosia</taxon>
    </lineage>
</organism>
<dbReference type="InterPro" id="IPR004090">
    <property type="entry name" value="Chemotax_Me-accpt_rcpt"/>
</dbReference>
<dbReference type="SUPFAM" id="SSF103190">
    <property type="entry name" value="Sensory domain-like"/>
    <property type="match status" value="1"/>
</dbReference>
<dbReference type="CDD" id="cd00130">
    <property type="entry name" value="PAS"/>
    <property type="match status" value="1"/>
</dbReference>
<comment type="subcellular location">
    <subcellularLocation>
        <location evidence="1">Membrane</location>
    </subcellularLocation>
</comment>
<feature type="domain" description="PAC" evidence="13">
    <location>
        <begin position="367"/>
        <end position="419"/>
    </location>
</feature>
<dbReference type="PANTHER" id="PTHR43531">
    <property type="entry name" value="PROTEIN ICFG"/>
    <property type="match status" value="1"/>
</dbReference>
<dbReference type="Pfam" id="PF17201">
    <property type="entry name" value="Cache_3-Cache_2"/>
    <property type="match status" value="1"/>
</dbReference>
<dbReference type="SMART" id="SM00086">
    <property type="entry name" value="PAC"/>
    <property type="match status" value="1"/>
</dbReference>
<dbReference type="GO" id="GO:0000160">
    <property type="term" value="P:phosphorelay signal transduction system"/>
    <property type="evidence" value="ECO:0007669"/>
    <property type="project" value="UniProtKB-KW"/>
</dbReference>
<keyword evidence="3" id="KW-0597">Phosphoprotein</keyword>
<dbReference type="InterPro" id="IPR004089">
    <property type="entry name" value="MCPsignal_dom"/>
</dbReference>
<protein>
    <submittedName>
        <fullName evidence="15">PAS domain S-box-containing protein</fullName>
    </submittedName>
</protein>
<dbReference type="AlphaFoldDB" id="A0A1M5G360"/>
<keyword evidence="11" id="KW-0812">Transmembrane</keyword>
<dbReference type="Gene3D" id="1.10.8.500">
    <property type="entry name" value="HAMP domain in histidine kinase"/>
    <property type="match status" value="1"/>
</dbReference>
<dbReference type="SUPFAM" id="SSF55785">
    <property type="entry name" value="PYP-like sensor domain (PAS domain)"/>
    <property type="match status" value="1"/>
</dbReference>
<dbReference type="EMBL" id="FQVC01000020">
    <property type="protein sequence ID" value="SHF98146.1"/>
    <property type="molecule type" value="Genomic_DNA"/>
</dbReference>
<evidence type="ECO:0000256" key="8">
    <source>
        <dbReference type="ARBA" id="ARBA00023012"/>
    </source>
</evidence>
<dbReference type="PROSITE" id="PS50113">
    <property type="entry name" value="PAC"/>
    <property type="match status" value="1"/>
</dbReference>
<dbReference type="RefSeq" id="WP_072866658.1">
    <property type="nucleotide sequence ID" value="NZ_FQVC01000020.1"/>
</dbReference>
<evidence type="ECO:0000313" key="15">
    <source>
        <dbReference type="EMBL" id="SHF98146.1"/>
    </source>
</evidence>
<keyword evidence="5" id="KW-0547">Nucleotide-binding</keyword>
<dbReference type="GO" id="GO:0016301">
    <property type="term" value="F:kinase activity"/>
    <property type="evidence" value="ECO:0007669"/>
    <property type="project" value="UniProtKB-KW"/>
</dbReference>
<keyword evidence="7" id="KW-0067">ATP-binding</keyword>
<name>A0A1M5G360_9HYPH</name>
<dbReference type="NCBIfam" id="TIGR00229">
    <property type="entry name" value="sensory_box"/>
    <property type="match status" value="1"/>
</dbReference>
<dbReference type="CDD" id="cd11386">
    <property type="entry name" value="MCP_signal"/>
    <property type="match status" value="1"/>
</dbReference>
<evidence type="ECO:0000256" key="5">
    <source>
        <dbReference type="ARBA" id="ARBA00022741"/>
    </source>
</evidence>
<dbReference type="InterPro" id="IPR035965">
    <property type="entry name" value="PAS-like_dom_sf"/>
</dbReference>
<evidence type="ECO:0000313" key="16">
    <source>
        <dbReference type="Proteomes" id="UP000184533"/>
    </source>
</evidence>
<feature type="transmembrane region" description="Helical" evidence="11">
    <location>
        <begin position="12"/>
        <end position="39"/>
    </location>
</feature>
<evidence type="ECO:0000256" key="9">
    <source>
        <dbReference type="ARBA" id="ARBA00029447"/>
    </source>
</evidence>
<dbReference type="OrthoDB" id="8320983at2"/>
<keyword evidence="2" id="KW-0145">Chemotaxis</keyword>
<dbReference type="Pfam" id="PF00672">
    <property type="entry name" value="HAMP"/>
    <property type="match status" value="1"/>
</dbReference>
<evidence type="ECO:0000256" key="7">
    <source>
        <dbReference type="ARBA" id="ARBA00022840"/>
    </source>
</evidence>
<dbReference type="InterPro" id="IPR051310">
    <property type="entry name" value="MCP_chemotaxis"/>
</dbReference>
<evidence type="ECO:0000256" key="3">
    <source>
        <dbReference type="ARBA" id="ARBA00022553"/>
    </source>
</evidence>
<dbReference type="GO" id="GO:0005524">
    <property type="term" value="F:ATP binding"/>
    <property type="evidence" value="ECO:0007669"/>
    <property type="project" value="UniProtKB-KW"/>
</dbReference>
<evidence type="ECO:0000256" key="4">
    <source>
        <dbReference type="ARBA" id="ARBA00022679"/>
    </source>
</evidence>
<keyword evidence="4" id="KW-0808">Transferase</keyword>
<dbReference type="SUPFAM" id="SSF58104">
    <property type="entry name" value="Methyl-accepting chemotaxis protein (MCP) signaling domain"/>
    <property type="match status" value="1"/>
</dbReference>
<feature type="domain" description="HAMP" evidence="14">
    <location>
        <begin position="413"/>
        <end position="460"/>
    </location>
</feature>
<evidence type="ECO:0000256" key="2">
    <source>
        <dbReference type="ARBA" id="ARBA00022500"/>
    </source>
</evidence>
<dbReference type="InterPro" id="IPR029151">
    <property type="entry name" value="Sensor-like_sf"/>
</dbReference>
<feature type="domain" description="Methyl-accepting transducer" evidence="12">
    <location>
        <begin position="465"/>
        <end position="694"/>
    </location>
</feature>
<dbReference type="PANTHER" id="PTHR43531:SF11">
    <property type="entry name" value="METHYL-ACCEPTING CHEMOTAXIS PROTEIN 3"/>
    <property type="match status" value="1"/>
</dbReference>
<evidence type="ECO:0000256" key="11">
    <source>
        <dbReference type="SAM" id="Phobius"/>
    </source>
</evidence>
<dbReference type="InterPro" id="IPR000700">
    <property type="entry name" value="PAS-assoc_C"/>
</dbReference>
<evidence type="ECO:0000259" key="13">
    <source>
        <dbReference type="PROSITE" id="PS50113"/>
    </source>
</evidence>
<evidence type="ECO:0000256" key="10">
    <source>
        <dbReference type="PROSITE-ProRule" id="PRU00284"/>
    </source>
</evidence>
<dbReference type="PROSITE" id="PS50111">
    <property type="entry name" value="CHEMOTAXIS_TRANSDUC_2"/>
    <property type="match status" value="1"/>
</dbReference>
<comment type="similarity">
    <text evidence="9">Belongs to the methyl-accepting chemotaxis (MCP) protein family.</text>
</comment>
<dbReference type="InterPro" id="IPR013655">
    <property type="entry name" value="PAS_fold_3"/>
</dbReference>